<keyword evidence="2" id="KW-0067">ATP-binding</keyword>
<dbReference type="GO" id="GO:0004386">
    <property type="term" value="F:helicase activity"/>
    <property type="evidence" value="ECO:0007669"/>
    <property type="project" value="UniProtKB-KW"/>
</dbReference>
<dbReference type="EMBL" id="BK014777">
    <property type="protein sequence ID" value="DAD75217.1"/>
    <property type="molecule type" value="Genomic_DNA"/>
</dbReference>
<accession>A0A8S5LYU3</accession>
<evidence type="ECO:0000313" key="5">
    <source>
        <dbReference type="EMBL" id="DAD75217.1"/>
    </source>
</evidence>
<dbReference type="SMART" id="SM00487">
    <property type="entry name" value="DEXDc"/>
    <property type="match status" value="1"/>
</dbReference>
<reference evidence="5" key="1">
    <citation type="journal article" date="2021" name="Proc. Natl. Acad. Sci. U.S.A.">
        <title>A Catalog of Tens of Thousands of Viruses from Human Metagenomes Reveals Hidden Associations with Chronic Diseases.</title>
        <authorList>
            <person name="Tisza M.J."/>
            <person name="Buck C.B."/>
        </authorList>
    </citation>
    <scope>NUCLEOTIDE SEQUENCE</scope>
    <source>
        <strain evidence="5">CtCsv15</strain>
    </source>
</reference>
<dbReference type="InterPro" id="IPR001650">
    <property type="entry name" value="Helicase_C-like"/>
</dbReference>
<evidence type="ECO:0000256" key="1">
    <source>
        <dbReference type="ARBA" id="ARBA00022741"/>
    </source>
</evidence>
<dbReference type="InterPro" id="IPR011545">
    <property type="entry name" value="DEAD/DEAH_box_helicase_dom"/>
</dbReference>
<keyword evidence="1" id="KW-0547">Nucleotide-binding</keyword>
<name>A0A8S5LYU3_9CAUD</name>
<dbReference type="GO" id="GO:0003677">
    <property type="term" value="F:DNA binding"/>
    <property type="evidence" value="ECO:0007669"/>
    <property type="project" value="TreeGrafter"/>
</dbReference>
<keyword evidence="5" id="KW-0378">Hydrolase</keyword>
<dbReference type="InterPro" id="IPR014001">
    <property type="entry name" value="Helicase_ATP-bd"/>
</dbReference>
<dbReference type="SUPFAM" id="SSF52540">
    <property type="entry name" value="P-loop containing nucleoside triphosphate hydrolases"/>
    <property type="match status" value="1"/>
</dbReference>
<dbReference type="PANTHER" id="PTHR47962:SF5">
    <property type="entry name" value="ATP-DEPENDENT HELICASE LHR-RELATED"/>
    <property type="match status" value="1"/>
</dbReference>
<evidence type="ECO:0000256" key="2">
    <source>
        <dbReference type="ARBA" id="ARBA00022840"/>
    </source>
</evidence>
<dbReference type="GO" id="GO:0016887">
    <property type="term" value="F:ATP hydrolysis activity"/>
    <property type="evidence" value="ECO:0007669"/>
    <property type="project" value="TreeGrafter"/>
</dbReference>
<dbReference type="PANTHER" id="PTHR47962">
    <property type="entry name" value="ATP-DEPENDENT HELICASE LHR-RELATED-RELATED"/>
    <property type="match status" value="1"/>
</dbReference>
<protein>
    <submittedName>
        <fullName evidence="5">ATP dependent DNA helicase</fullName>
    </submittedName>
</protein>
<keyword evidence="5" id="KW-0347">Helicase</keyword>
<dbReference type="Gene3D" id="3.40.50.300">
    <property type="entry name" value="P-loop containing nucleotide triphosphate hydrolases"/>
    <property type="match status" value="2"/>
</dbReference>
<dbReference type="GO" id="GO:0005524">
    <property type="term" value="F:ATP binding"/>
    <property type="evidence" value="ECO:0007669"/>
    <property type="project" value="UniProtKB-KW"/>
</dbReference>
<organism evidence="5">
    <name type="scientific">Siphoviridae sp. ctCsv15</name>
    <dbReference type="NCBI Taxonomy" id="2826195"/>
    <lineage>
        <taxon>Viruses</taxon>
        <taxon>Duplodnaviria</taxon>
        <taxon>Heunggongvirae</taxon>
        <taxon>Uroviricota</taxon>
        <taxon>Caudoviricetes</taxon>
    </lineage>
</organism>
<sequence length="711" mass="81144">MEPFYLLNKKIQKVIHEMKWENFRPIQDEAILHMINSPSDMIISAPTASGKTEAVFLPMISQFADNGKDSVKILYISPLKALINDQFSRIEALCKHIDFPITKWHGDANQSKKTTLIKNPAGILLITPESIESLFLNKTEYLGPLFKNLEYIVIDEIHSFIGNERGSQLKSLINRLEHTIEIHPYKIALSATISNLSDIAKWLNPIKPDTVKIIEDNDKSKDTVGLIKCYKNIPPIIGIDKDEFSELKQDLFKVIKQDKNLIFANAKMTLEEYCDSMQNIASENNYPNNFYIHHGSLAKNIREQCEDLLKKESNISVFCTNTLELGIDIGNIDRVIFLAPPFSVASMVQRLGRCGRKENARKEFRFYIEENAIDDKATWQEKLRVQLVQSIAIVELMLNGYSEPLDTNTFDYSTFVHQILSYLGQTGGANSSQIYHNIAEISFNSYFSKDDFVKILQNLNSEEIIYQMSDGIITLSKLGERIVENYEFYAAFIAPKDWKVVCNGKEIGQISGSNLLFLKEGSHFLLAGKRWEILEFKNKIQTIIVKKAHGKKPIKFNGGTQNIHRAIHQKMLEIYETNFVPKYLSPTSIPILEEGFENYKTYIKAPDSNILSVLEGTRIQNTIGLLFKYCGVDIEDGGIGFYSASGKQDLIKTLKTIDFSTIDKNSVINLIDRSLKYKKKFDHLLPNDILNKAYEQQCLDFDGARKFIENL</sequence>
<dbReference type="Pfam" id="PF00270">
    <property type="entry name" value="DEAD"/>
    <property type="match status" value="1"/>
</dbReference>
<dbReference type="PROSITE" id="PS51192">
    <property type="entry name" value="HELICASE_ATP_BIND_1"/>
    <property type="match status" value="1"/>
</dbReference>
<feature type="domain" description="Helicase ATP-binding" evidence="3">
    <location>
        <begin position="32"/>
        <end position="211"/>
    </location>
</feature>
<evidence type="ECO:0000259" key="3">
    <source>
        <dbReference type="PROSITE" id="PS51192"/>
    </source>
</evidence>
<proteinExistence type="predicted"/>
<dbReference type="CDD" id="cd17922">
    <property type="entry name" value="DEXHc_LHR-like"/>
    <property type="match status" value="1"/>
</dbReference>
<dbReference type="InterPro" id="IPR027417">
    <property type="entry name" value="P-loop_NTPase"/>
</dbReference>
<dbReference type="Pfam" id="PF00271">
    <property type="entry name" value="Helicase_C"/>
    <property type="match status" value="1"/>
</dbReference>
<evidence type="ECO:0000259" key="4">
    <source>
        <dbReference type="PROSITE" id="PS51194"/>
    </source>
</evidence>
<dbReference type="PROSITE" id="PS51194">
    <property type="entry name" value="HELICASE_CTER"/>
    <property type="match status" value="1"/>
</dbReference>
<feature type="domain" description="Helicase C-terminal" evidence="4">
    <location>
        <begin position="246"/>
        <end position="399"/>
    </location>
</feature>
<dbReference type="InterPro" id="IPR052511">
    <property type="entry name" value="ATP-dep_Helicase"/>
</dbReference>
<dbReference type="SMART" id="SM00490">
    <property type="entry name" value="HELICc"/>
    <property type="match status" value="1"/>
</dbReference>